<evidence type="ECO:0000256" key="20">
    <source>
        <dbReference type="ARBA" id="ARBA00042113"/>
    </source>
</evidence>
<evidence type="ECO:0000256" key="6">
    <source>
        <dbReference type="ARBA" id="ARBA00022692"/>
    </source>
</evidence>
<dbReference type="InterPro" id="IPR033991">
    <property type="entry name" value="Selectin_CTLD"/>
</dbReference>
<feature type="disulfide bond" evidence="24">
    <location>
        <begin position="499"/>
        <end position="526"/>
    </location>
</feature>
<evidence type="ECO:0000256" key="3">
    <source>
        <dbReference type="ARBA" id="ARBA00022475"/>
    </source>
</evidence>
<dbReference type="InterPro" id="IPR001304">
    <property type="entry name" value="C-type_lectin-like"/>
</dbReference>
<evidence type="ECO:0000313" key="30">
    <source>
        <dbReference type="Proteomes" id="UP000031515"/>
    </source>
</evidence>
<feature type="disulfide bond" evidence="24">
    <location>
        <begin position="251"/>
        <end position="278"/>
    </location>
</feature>
<dbReference type="PANTHER" id="PTHR19325:SF493">
    <property type="entry name" value="E-SELECTIN"/>
    <property type="match status" value="1"/>
</dbReference>
<gene>
    <name evidence="29" type="ORF">M959_12553</name>
</gene>
<dbReference type="EMBL" id="KN126612">
    <property type="protein sequence ID" value="KFU91195.1"/>
    <property type="molecule type" value="Genomic_DNA"/>
</dbReference>
<dbReference type="PROSITE" id="PS00615">
    <property type="entry name" value="C_TYPE_LECTIN_1"/>
    <property type="match status" value="1"/>
</dbReference>
<reference evidence="29 30" key="1">
    <citation type="submission" date="2013-08" db="EMBL/GenBank/DDBJ databases">
        <title>Genome evolution of avian class.</title>
        <authorList>
            <person name="Zhang G."/>
            <person name="Li C."/>
        </authorList>
    </citation>
    <scope>NUCLEOTIDE SEQUENCE [LARGE SCALE GENOMIC DNA]</scope>
    <source>
        <strain evidence="29">M959</strain>
    </source>
</reference>
<dbReference type="GO" id="GO:0030246">
    <property type="term" value="F:carbohydrate binding"/>
    <property type="evidence" value="ECO:0007669"/>
    <property type="project" value="UniProtKB-KW"/>
</dbReference>
<proteinExistence type="inferred from homology"/>
<dbReference type="PROSITE" id="PS50923">
    <property type="entry name" value="SUSHI"/>
    <property type="match status" value="6"/>
</dbReference>
<evidence type="ECO:0000256" key="18">
    <source>
        <dbReference type="ARBA" id="ARBA00040812"/>
    </source>
</evidence>
<keyword evidence="5 24" id="KW-0768">Sushi</keyword>
<dbReference type="Proteomes" id="UP000031515">
    <property type="component" value="Unassembled WGS sequence"/>
</dbReference>
<evidence type="ECO:0000256" key="16">
    <source>
        <dbReference type="ARBA" id="ARBA00023180"/>
    </source>
</evidence>
<comment type="subcellular location">
    <subcellularLocation>
        <location evidence="1">Cell membrane</location>
        <topology evidence="1">Single-pass type I membrane protein</topology>
    </subcellularLocation>
</comment>
<feature type="disulfide bond" evidence="24">
    <location>
        <begin position="313"/>
        <end position="340"/>
    </location>
</feature>
<evidence type="ECO:0000256" key="11">
    <source>
        <dbReference type="ARBA" id="ARBA00022837"/>
    </source>
</evidence>
<feature type="non-terminal residue" evidence="29">
    <location>
        <position position="1"/>
    </location>
</feature>
<keyword evidence="4 23" id="KW-0245">EGF-like domain</keyword>
<dbReference type="InterPro" id="IPR016186">
    <property type="entry name" value="C-type_lectin-like/link_sf"/>
</dbReference>
<dbReference type="GO" id="GO:0005886">
    <property type="term" value="C:plasma membrane"/>
    <property type="evidence" value="ECO:0007669"/>
    <property type="project" value="UniProtKB-SubCell"/>
</dbReference>
<keyword evidence="13 25" id="KW-1133">Transmembrane helix</keyword>
<evidence type="ECO:0000259" key="28">
    <source>
        <dbReference type="PROSITE" id="PS50923"/>
    </source>
</evidence>
<sequence length="563" mass="62012">WTYHYSDTNMTYREAELWCKKRYTNMVAIQNKEEINYLNNVLPFNPGYYWIGIRKINEVWTWIGTNKELTEEAKNWASGEPNGKGNNEDCVEIYIKRGKDDGKWNDEQCEKKKVALCYTASCNPSLCSGRGECIETINNHTCHCNPGFYGPECEFVESCDPLKKPDHGSLKCDHPLENFSYNSSCTVQCEEGYELTAAESIFCTSSGDWSAPLAACKAVTCPALEVPAHGTVNCSHPSVELSWGTTCEFTCEEGFTLTGPASLQCGSSGAWDRQQPSCAAVRCEAVTWPEEGFVTCDHTPADLTYRSRCHFTCSEGYLLDGPTSIECMAQGQWSQPLPKCKAVACPALEMPAHGAVNCSHPSVELPWGTTCEFSCEEGFTLTGPATLQCGSSGAWDRQQPSCAAVRCEAVTWPEEGFVTCDHTPADLTYRSRCHFTCSEGYLLDGPTSIECMAQGQWSQPLPKCKVVQCEPLSSPEKGFMDCSHGAGNFTYNTACHFSCLEGWRLNGSHVLECSDSGNWTAILPTCEASEQASYISVGIAATSASLLSTASFLLWLARHFRRK</sequence>
<dbReference type="GO" id="GO:0046872">
    <property type="term" value="F:metal ion binding"/>
    <property type="evidence" value="ECO:0007669"/>
    <property type="project" value="UniProtKB-KW"/>
</dbReference>
<evidence type="ECO:0000256" key="19">
    <source>
        <dbReference type="ARBA" id="ARBA00041401"/>
    </source>
</evidence>
<keyword evidence="6 25" id="KW-0812">Transmembrane</keyword>
<dbReference type="CDD" id="cd00033">
    <property type="entry name" value="CCP"/>
    <property type="match status" value="6"/>
</dbReference>
<dbReference type="Pfam" id="PF00059">
    <property type="entry name" value="Lectin_C"/>
    <property type="match status" value="1"/>
</dbReference>
<dbReference type="InterPro" id="IPR016187">
    <property type="entry name" value="CTDL_fold"/>
</dbReference>
<comment type="function">
    <text evidence="22">Cell-surface glycoprotein having a role in immunoadhesion. Mediates in the adhesion of blood neutrophils in cytokine-activated endothelium through interaction with SELPLG/PSGL1. May have a role in capillary morphogenesis.</text>
</comment>
<feature type="domain" description="Sushi" evidence="28">
    <location>
        <begin position="219"/>
        <end position="280"/>
    </location>
</feature>
<dbReference type="InterPro" id="IPR035976">
    <property type="entry name" value="Sushi/SCR/CCP_sf"/>
</dbReference>
<evidence type="ECO:0000256" key="14">
    <source>
        <dbReference type="ARBA" id="ARBA00023136"/>
    </source>
</evidence>
<evidence type="ECO:0000256" key="13">
    <source>
        <dbReference type="ARBA" id="ARBA00022989"/>
    </source>
</evidence>
<comment type="caution">
    <text evidence="23">Lacks conserved residue(s) required for the propagation of feature annotation.</text>
</comment>
<feature type="transmembrane region" description="Helical" evidence="25">
    <location>
        <begin position="534"/>
        <end position="557"/>
    </location>
</feature>
<evidence type="ECO:0000256" key="21">
    <source>
        <dbReference type="ARBA" id="ARBA00043124"/>
    </source>
</evidence>
<keyword evidence="14 25" id="KW-0472">Membrane</keyword>
<dbReference type="PROSITE" id="PS00022">
    <property type="entry name" value="EGF_1"/>
    <property type="match status" value="1"/>
</dbReference>
<keyword evidence="8" id="KW-0732">Signal</keyword>
<feature type="non-terminal residue" evidence="29">
    <location>
        <position position="563"/>
    </location>
</feature>
<evidence type="ECO:0000256" key="12">
    <source>
        <dbReference type="ARBA" id="ARBA00022889"/>
    </source>
</evidence>
<dbReference type="FunFam" id="2.10.25.10:FF:000176">
    <property type="entry name" value="Selectin P"/>
    <property type="match status" value="1"/>
</dbReference>
<dbReference type="Gene3D" id="2.10.70.10">
    <property type="entry name" value="Complement Module, domain 1"/>
    <property type="match status" value="6"/>
</dbReference>
<dbReference type="SMART" id="SM00034">
    <property type="entry name" value="CLECT"/>
    <property type="match status" value="1"/>
</dbReference>
<feature type="disulfide bond" evidence="23">
    <location>
        <begin position="144"/>
        <end position="153"/>
    </location>
</feature>
<dbReference type="SMART" id="SM00032">
    <property type="entry name" value="CCP"/>
    <property type="match status" value="6"/>
</dbReference>
<keyword evidence="12" id="KW-0130">Cell adhesion</keyword>
<evidence type="ECO:0000256" key="2">
    <source>
        <dbReference type="ARBA" id="ARBA00007360"/>
    </source>
</evidence>
<evidence type="ECO:0000256" key="8">
    <source>
        <dbReference type="ARBA" id="ARBA00022729"/>
    </source>
</evidence>
<keyword evidence="3" id="KW-1003">Cell membrane</keyword>
<evidence type="ECO:0000256" key="1">
    <source>
        <dbReference type="ARBA" id="ARBA00004251"/>
    </source>
</evidence>
<comment type="subunit">
    <text evidence="17">Interacts with SELPLG/PSGL1 and PODXL2 through the sialyl Lewis X epitope. SELPLG sulfation appears not to be required for this interaction.</text>
</comment>
<dbReference type="Pfam" id="PF00008">
    <property type="entry name" value="EGF"/>
    <property type="match status" value="1"/>
</dbReference>
<dbReference type="FunFam" id="3.10.100.10:FF:000007">
    <property type="entry name" value="L-selectin"/>
    <property type="match status" value="1"/>
</dbReference>
<dbReference type="PROSITE" id="PS50041">
    <property type="entry name" value="C_TYPE_LECTIN_2"/>
    <property type="match status" value="1"/>
</dbReference>
<keyword evidence="30" id="KW-1185">Reference proteome</keyword>
<dbReference type="CDD" id="cd00054">
    <property type="entry name" value="EGF_CA"/>
    <property type="match status" value="1"/>
</dbReference>
<evidence type="ECO:0000313" key="29">
    <source>
        <dbReference type="EMBL" id="KFU91195.1"/>
    </source>
</evidence>
<dbReference type="FunFam" id="2.10.70.10:FF:000001">
    <property type="entry name" value="Selectin P"/>
    <property type="match status" value="6"/>
</dbReference>
<keyword evidence="10" id="KW-0677">Repeat</keyword>
<dbReference type="InterPro" id="IPR000742">
    <property type="entry name" value="EGF"/>
</dbReference>
<comment type="similarity">
    <text evidence="2">Belongs to the selectin/LECAM family.</text>
</comment>
<protein>
    <recommendedName>
        <fullName evidence="18">E-selectin</fullName>
    </recommendedName>
    <alternativeName>
        <fullName evidence="19">CD62 antigen-like family member E</fullName>
    </alternativeName>
    <alternativeName>
        <fullName evidence="20">Endothelial leukocyte adhesion molecule 1</fullName>
    </alternativeName>
    <alternativeName>
        <fullName evidence="21">Leukocyte-endothelial cell adhesion molecule 2</fullName>
    </alternativeName>
</protein>
<dbReference type="PRINTS" id="PR00343">
    <property type="entry name" value="SELECTIN"/>
</dbReference>
<feature type="disulfide bond" evidence="24">
    <location>
        <begin position="437"/>
        <end position="464"/>
    </location>
</feature>
<evidence type="ECO:0000256" key="22">
    <source>
        <dbReference type="ARBA" id="ARBA00045695"/>
    </source>
</evidence>
<dbReference type="Gene3D" id="3.10.100.10">
    <property type="entry name" value="Mannose-Binding Protein A, subunit A"/>
    <property type="match status" value="1"/>
</dbReference>
<dbReference type="InterPro" id="IPR002396">
    <property type="entry name" value="Selectin_superfamily"/>
</dbReference>
<feature type="disulfide bond" evidence="24">
    <location>
        <begin position="375"/>
        <end position="402"/>
    </location>
</feature>
<dbReference type="SUPFAM" id="SSF57535">
    <property type="entry name" value="Complement control module/SCR domain"/>
    <property type="match status" value="6"/>
</dbReference>
<accession>A0A093BMP9</accession>
<evidence type="ECO:0000256" key="7">
    <source>
        <dbReference type="ARBA" id="ARBA00022723"/>
    </source>
</evidence>
<dbReference type="InterPro" id="IPR018378">
    <property type="entry name" value="C-type_lectin_CS"/>
</dbReference>
<dbReference type="GO" id="GO:0007155">
    <property type="term" value="P:cell adhesion"/>
    <property type="evidence" value="ECO:0007669"/>
    <property type="project" value="UniProtKB-KW"/>
</dbReference>
<feature type="domain" description="Sushi" evidence="28">
    <location>
        <begin position="405"/>
        <end position="466"/>
    </location>
</feature>
<evidence type="ECO:0000256" key="4">
    <source>
        <dbReference type="ARBA" id="ARBA00022536"/>
    </source>
</evidence>
<feature type="domain" description="Sushi" evidence="28">
    <location>
        <begin position="343"/>
        <end position="404"/>
    </location>
</feature>
<feature type="domain" description="Sushi" evidence="28">
    <location>
        <begin position="157"/>
        <end position="218"/>
    </location>
</feature>
<feature type="domain" description="Sushi" evidence="28">
    <location>
        <begin position="281"/>
        <end position="342"/>
    </location>
</feature>
<evidence type="ECO:0000256" key="25">
    <source>
        <dbReference type="SAM" id="Phobius"/>
    </source>
</evidence>
<dbReference type="PROSITE" id="PS01186">
    <property type="entry name" value="EGF_2"/>
    <property type="match status" value="1"/>
</dbReference>
<keyword evidence="15 23" id="KW-1015">Disulfide bond</keyword>
<evidence type="ECO:0000256" key="5">
    <source>
        <dbReference type="ARBA" id="ARBA00022659"/>
    </source>
</evidence>
<evidence type="ECO:0000256" key="10">
    <source>
        <dbReference type="ARBA" id="ARBA00022737"/>
    </source>
</evidence>
<dbReference type="SUPFAM" id="SSF56436">
    <property type="entry name" value="C-type lectin-like"/>
    <property type="match status" value="1"/>
</dbReference>
<evidence type="ECO:0000259" key="27">
    <source>
        <dbReference type="PROSITE" id="PS50041"/>
    </source>
</evidence>
<dbReference type="PROSITE" id="PS50026">
    <property type="entry name" value="EGF_3"/>
    <property type="match status" value="1"/>
</dbReference>
<evidence type="ECO:0000256" key="23">
    <source>
        <dbReference type="PROSITE-ProRule" id="PRU00076"/>
    </source>
</evidence>
<feature type="domain" description="EGF-like" evidence="26">
    <location>
        <begin position="118"/>
        <end position="154"/>
    </location>
</feature>
<dbReference type="InterPro" id="IPR000436">
    <property type="entry name" value="Sushi_SCR_CCP_dom"/>
</dbReference>
<keyword evidence="16" id="KW-0325">Glycoprotein</keyword>
<dbReference type="Pfam" id="PF00084">
    <property type="entry name" value="Sushi"/>
    <property type="match status" value="6"/>
</dbReference>
<name>A0A093BMP9_CHAPE</name>
<reference evidence="30" key="2">
    <citation type="journal article" date="2014" name="Science">
        <title>Comparative genomics reveals insights into avian genome evolution and adaptation.</title>
        <authorList>
            <consortium name="Avian Genome Consortium"/>
            <person name="Zhang G."/>
            <person name="Li C."/>
            <person name="Li Q."/>
            <person name="Li B."/>
            <person name="Larkin D.M."/>
            <person name="Lee C."/>
            <person name="Storz J.F."/>
            <person name="Antunes A."/>
            <person name="Greenwold M.J."/>
            <person name="Meredith R.W."/>
            <person name="Odeen A."/>
            <person name="Cui J."/>
            <person name="Zhou Q."/>
            <person name="Xu L."/>
            <person name="Pan H."/>
            <person name="Wang Z."/>
            <person name="Jin L."/>
            <person name="Zhang P."/>
            <person name="Hu H."/>
            <person name="Yang W."/>
            <person name="Hu J."/>
            <person name="Xiao J."/>
            <person name="Yang Z."/>
            <person name="Liu Y."/>
            <person name="Xie Q."/>
            <person name="Yu H."/>
            <person name="Lian J."/>
            <person name="Wen P."/>
            <person name="Zhang F."/>
            <person name="Li H."/>
            <person name="Zeng Y."/>
            <person name="Xiong Z."/>
            <person name="Liu S."/>
            <person name="Zhou L."/>
            <person name="Huang Z."/>
            <person name="An N."/>
            <person name="Wang J."/>
            <person name="Zheng Q."/>
            <person name="Xiong Y."/>
            <person name="Wang G."/>
            <person name="Wang B."/>
            <person name="Wang J."/>
            <person name="Fan Y."/>
            <person name="da Fonseca R.R."/>
            <person name="Alfaro-Nunez A."/>
            <person name="Schubert M."/>
            <person name="Orlando L."/>
            <person name="Mourier T."/>
            <person name="Howard J.T."/>
            <person name="Ganapathy G."/>
            <person name="Pfenning A."/>
            <person name="Whitney O."/>
            <person name="Rivas M.V."/>
            <person name="Hara E."/>
            <person name="Smith J."/>
            <person name="Farre M."/>
            <person name="Narayan J."/>
            <person name="Slavov G."/>
            <person name="Romanov M.N."/>
            <person name="Borges R."/>
            <person name="Machado J.P."/>
            <person name="Khan I."/>
            <person name="Springer M.S."/>
            <person name="Gatesy J."/>
            <person name="Hoffmann F.G."/>
            <person name="Opazo J.C."/>
            <person name="Hastad O."/>
            <person name="Sawyer R.H."/>
            <person name="Kim H."/>
            <person name="Kim K.W."/>
            <person name="Kim H.J."/>
            <person name="Cho S."/>
            <person name="Li N."/>
            <person name="Huang Y."/>
            <person name="Bruford M.W."/>
            <person name="Zhan X."/>
            <person name="Dixon A."/>
            <person name="Bertelsen M.F."/>
            <person name="Derryberry E."/>
            <person name="Warren W."/>
            <person name="Wilson R.K."/>
            <person name="Li S."/>
            <person name="Ray D.A."/>
            <person name="Green R.E."/>
            <person name="O'Brien S.J."/>
            <person name="Griffin D."/>
            <person name="Johnson W.E."/>
            <person name="Haussler D."/>
            <person name="Ryder O.A."/>
            <person name="Willerslev E."/>
            <person name="Graves G.R."/>
            <person name="Alstrom P."/>
            <person name="Fjeldsa J."/>
            <person name="Mindell D.P."/>
            <person name="Edwards S.V."/>
            <person name="Braun E.L."/>
            <person name="Rahbek C."/>
            <person name="Burt D.W."/>
            <person name="Houde P."/>
            <person name="Zhang Y."/>
            <person name="Yang H."/>
            <person name="Wang J."/>
            <person name="Jarvis E.D."/>
            <person name="Gilbert M.T."/>
            <person name="Wang J."/>
        </authorList>
    </citation>
    <scope>NUCLEOTIDE SEQUENCE [LARGE SCALE GENOMIC DNA]</scope>
</reference>
<dbReference type="AlphaFoldDB" id="A0A093BMP9"/>
<dbReference type="CDD" id="cd03592">
    <property type="entry name" value="CLECT_selectins_like"/>
    <property type="match status" value="1"/>
</dbReference>
<evidence type="ECO:0000259" key="26">
    <source>
        <dbReference type="PROSITE" id="PS50026"/>
    </source>
</evidence>
<evidence type="ECO:0000256" key="9">
    <source>
        <dbReference type="ARBA" id="ARBA00022734"/>
    </source>
</evidence>
<feature type="domain" description="C-type lectin" evidence="27">
    <location>
        <begin position="1"/>
        <end position="118"/>
    </location>
</feature>
<dbReference type="PANTHER" id="PTHR19325">
    <property type="entry name" value="COMPLEMENT COMPONENT-RELATED SUSHI DOMAIN-CONTAINING"/>
    <property type="match status" value="1"/>
</dbReference>
<dbReference type="InterPro" id="IPR050350">
    <property type="entry name" value="Compl-Cell_Adhes-Reg"/>
</dbReference>
<feature type="domain" description="Sushi" evidence="28">
    <location>
        <begin position="467"/>
        <end position="528"/>
    </location>
</feature>
<feature type="disulfide bond" evidence="24">
    <location>
        <begin position="189"/>
        <end position="216"/>
    </location>
</feature>
<keyword evidence="9 29" id="KW-0430">Lectin</keyword>
<evidence type="ECO:0000256" key="17">
    <source>
        <dbReference type="ARBA" id="ARBA00038738"/>
    </source>
</evidence>
<organism evidence="29 30">
    <name type="scientific">Chaetura pelagica</name>
    <name type="common">Chimney swift</name>
    <name type="synonym">Hirundo pelagica</name>
    <dbReference type="NCBI Taxonomy" id="8897"/>
    <lineage>
        <taxon>Eukaryota</taxon>
        <taxon>Metazoa</taxon>
        <taxon>Chordata</taxon>
        <taxon>Craniata</taxon>
        <taxon>Vertebrata</taxon>
        <taxon>Euteleostomi</taxon>
        <taxon>Archelosauria</taxon>
        <taxon>Archosauria</taxon>
        <taxon>Dinosauria</taxon>
        <taxon>Saurischia</taxon>
        <taxon>Theropoda</taxon>
        <taxon>Coelurosauria</taxon>
        <taxon>Aves</taxon>
        <taxon>Neognathae</taxon>
        <taxon>Neoaves</taxon>
        <taxon>Strisores</taxon>
        <taxon>Apodiformes</taxon>
        <taxon>Apodidae</taxon>
        <taxon>Apodinae</taxon>
        <taxon>Chaetura</taxon>
    </lineage>
</organism>
<evidence type="ECO:0000256" key="15">
    <source>
        <dbReference type="ARBA" id="ARBA00023157"/>
    </source>
</evidence>
<keyword evidence="7" id="KW-0479">Metal-binding</keyword>
<keyword evidence="11" id="KW-0106">Calcium</keyword>
<evidence type="ECO:0000256" key="24">
    <source>
        <dbReference type="PROSITE-ProRule" id="PRU00302"/>
    </source>
</evidence>